<reference evidence="1 2" key="2">
    <citation type="submission" date="2016-02" db="EMBL/GenBank/DDBJ databases">
        <authorList>
            <person name="Wen L."/>
            <person name="He K."/>
            <person name="Yang H."/>
        </authorList>
    </citation>
    <scope>NUCLEOTIDE SEQUENCE [LARGE SCALE GENOMIC DNA]</scope>
    <source>
        <strain evidence="1 2">AGD 8-3</strain>
    </source>
</reference>
<gene>
    <name evidence="1" type="ORF">LOKO_01325</name>
</gene>
<dbReference type="STRING" id="507626.LOKO_01325"/>
<dbReference type="PATRIC" id="fig|507626.3.peg.1310"/>
<keyword evidence="2" id="KW-1185">Reference proteome</keyword>
<proteinExistence type="predicted"/>
<dbReference type="AlphaFoldDB" id="A0A0X8HD09"/>
<organism evidence="1 2">
    <name type="scientific">Halomonas chromatireducens</name>
    <dbReference type="NCBI Taxonomy" id="507626"/>
    <lineage>
        <taxon>Bacteria</taxon>
        <taxon>Pseudomonadati</taxon>
        <taxon>Pseudomonadota</taxon>
        <taxon>Gammaproteobacteria</taxon>
        <taxon>Oceanospirillales</taxon>
        <taxon>Halomonadaceae</taxon>
        <taxon>Halomonas</taxon>
    </lineage>
</organism>
<dbReference type="OrthoDB" id="509040at2"/>
<protein>
    <submittedName>
        <fullName evidence="1">Uncharacterized protein</fullName>
    </submittedName>
</protein>
<dbReference type="KEGG" id="hco:LOKO_01325"/>
<dbReference type="RefSeq" id="WP_066446602.1">
    <property type="nucleotide sequence ID" value="NZ_CP014226.1"/>
</dbReference>
<evidence type="ECO:0000313" key="2">
    <source>
        <dbReference type="Proteomes" id="UP000063387"/>
    </source>
</evidence>
<dbReference type="Proteomes" id="UP000063387">
    <property type="component" value="Chromosome"/>
</dbReference>
<accession>A0A0X8HD09</accession>
<evidence type="ECO:0000313" key="1">
    <source>
        <dbReference type="EMBL" id="AMD00393.1"/>
    </source>
</evidence>
<sequence>MIDEKSTVALLIDDYPHLEEKAIVDFINNFSVMADHLNKKQEIADSPSARFFDWMSGRNVKRQLLLDRTFESELVFVRDYIVENEKRLVKNDDFMDEIMSGVSLLSGKLREVANETCQIKESLEELRETVCHIESSVVQRLDYQELYINALSEKELALSIFSKTNDSLSPEQSLWLMLTRLWYGDFGRWLKASGKSKSNSKVVKETLETLKNQCMLIMSKKTGRSNDALIDRDTLYKSLISDFEPVKDALCLMSDHHSNKLESMIYSLNSNVELRQFEDSDLPFVFSNISIFHEMASLLQLGEDHATTN</sequence>
<dbReference type="EMBL" id="CP014226">
    <property type="protein sequence ID" value="AMD00393.1"/>
    <property type="molecule type" value="Genomic_DNA"/>
</dbReference>
<reference evidence="1 2" key="1">
    <citation type="journal article" date="2016" name="Genome Announc.">
        <title>Draft Genome Sequence of 'Halomonas chromatireducens' Strain AGD 8-3, a Haloalkaliphilic Chromate- and Selenite-Reducing Gammaproteobacterium.</title>
        <authorList>
            <person name="Sharko F.S."/>
            <person name="Shapovalova A.A."/>
            <person name="Tsygankova S.V."/>
            <person name="Komova A.V."/>
            <person name="Boulygina E.S."/>
            <person name="Teslyuk A.B."/>
            <person name="Gotovtsev P.M."/>
            <person name="Namsaraev Z.B."/>
            <person name="Khijniak T.V."/>
            <person name="Nedoluzhko A.V."/>
            <person name="Vasilov R.G."/>
        </authorList>
    </citation>
    <scope>NUCLEOTIDE SEQUENCE [LARGE SCALE GENOMIC DNA]</scope>
    <source>
        <strain evidence="1 2">AGD 8-3</strain>
    </source>
</reference>
<name>A0A0X8HD09_9GAMM</name>